<dbReference type="SUPFAM" id="SSF53474">
    <property type="entry name" value="alpha/beta-Hydrolases"/>
    <property type="match status" value="1"/>
</dbReference>
<feature type="domain" description="AB hydrolase-1" evidence="1">
    <location>
        <begin position="29"/>
        <end position="271"/>
    </location>
</feature>
<dbReference type="Gene3D" id="3.40.50.1820">
    <property type="entry name" value="alpha/beta hydrolase"/>
    <property type="match status" value="1"/>
</dbReference>
<dbReference type="GO" id="GO:0016787">
    <property type="term" value="F:hydrolase activity"/>
    <property type="evidence" value="ECO:0007669"/>
    <property type="project" value="UniProtKB-KW"/>
</dbReference>
<accession>A0A6G1ICX9</accession>
<keyword evidence="2" id="KW-0378">Hydrolase</keyword>
<gene>
    <name evidence="2" type="ORF">K458DRAFT_425021</name>
</gene>
<organism evidence="2 3">
    <name type="scientific">Lentithecium fluviatile CBS 122367</name>
    <dbReference type="NCBI Taxonomy" id="1168545"/>
    <lineage>
        <taxon>Eukaryota</taxon>
        <taxon>Fungi</taxon>
        <taxon>Dikarya</taxon>
        <taxon>Ascomycota</taxon>
        <taxon>Pezizomycotina</taxon>
        <taxon>Dothideomycetes</taxon>
        <taxon>Pleosporomycetidae</taxon>
        <taxon>Pleosporales</taxon>
        <taxon>Massarineae</taxon>
        <taxon>Lentitheciaceae</taxon>
        <taxon>Lentithecium</taxon>
    </lineage>
</organism>
<dbReference type="EMBL" id="MU005640">
    <property type="protein sequence ID" value="KAF2676072.1"/>
    <property type="molecule type" value="Genomic_DNA"/>
</dbReference>
<dbReference type="AlphaFoldDB" id="A0A6G1ICX9"/>
<protein>
    <submittedName>
        <fullName evidence="2">Alpha/beta-hydrolase</fullName>
    </submittedName>
</protein>
<dbReference type="PANTHER" id="PTHR43798:SF33">
    <property type="entry name" value="HYDROLASE, PUTATIVE (AFU_ORTHOLOGUE AFUA_2G14860)-RELATED"/>
    <property type="match status" value="1"/>
</dbReference>
<proteinExistence type="predicted"/>
<dbReference type="Pfam" id="PF12697">
    <property type="entry name" value="Abhydrolase_6"/>
    <property type="match status" value="1"/>
</dbReference>
<dbReference type="InterPro" id="IPR050266">
    <property type="entry name" value="AB_hydrolase_sf"/>
</dbReference>
<evidence type="ECO:0000313" key="3">
    <source>
        <dbReference type="Proteomes" id="UP000799291"/>
    </source>
</evidence>
<dbReference type="InterPro" id="IPR029058">
    <property type="entry name" value="AB_hydrolase_fold"/>
</dbReference>
<dbReference type="PANTHER" id="PTHR43798">
    <property type="entry name" value="MONOACYLGLYCEROL LIPASE"/>
    <property type="match status" value="1"/>
</dbReference>
<dbReference type="PRINTS" id="PR00111">
    <property type="entry name" value="ABHYDROLASE"/>
</dbReference>
<dbReference type="GO" id="GO:0016020">
    <property type="term" value="C:membrane"/>
    <property type="evidence" value="ECO:0007669"/>
    <property type="project" value="TreeGrafter"/>
</dbReference>
<name>A0A6G1ICX9_9PLEO</name>
<evidence type="ECO:0000313" key="2">
    <source>
        <dbReference type="EMBL" id="KAF2676072.1"/>
    </source>
</evidence>
<dbReference type="Proteomes" id="UP000799291">
    <property type="component" value="Unassembled WGS sequence"/>
</dbReference>
<keyword evidence="3" id="KW-1185">Reference proteome</keyword>
<sequence>MTNRSFTLNTDHGLISVTDTSLRNDAPALLLIHGNSSSSKIWRHIQDSKRITERWRVVAFDLPGHGASSNAPDPETSYSMRGYAELATHILDHLNIKSVVVLGWSLGGHVGIEMVPLLKECGIALKGLMIIGTPPALGIEQINHGFSFEDPHMGLPGRKDWTDEEAEQFARTSAGEPFEQWMEDCAKRTDGRARLLMFKKFAEGVGLDQRKMVEENGDVLVAVVNGGAEPYINLDYLDEIKWKNLWKGRCVRLEGLKHAPFWEKPEAFAEVLKEFLGGCEKV</sequence>
<evidence type="ECO:0000259" key="1">
    <source>
        <dbReference type="Pfam" id="PF12697"/>
    </source>
</evidence>
<dbReference type="InterPro" id="IPR000073">
    <property type="entry name" value="AB_hydrolase_1"/>
</dbReference>
<dbReference type="OrthoDB" id="8119704at2759"/>
<reference evidence="2" key="1">
    <citation type="journal article" date="2020" name="Stud. Mycol.">
        <title>101 Dothideomycetes genomes: a test case for predicting lifestyles and emergence of pathogens.</title>
        <authorList>
            <person name="Haridas S."/>
            <person name="Albert R."/>
            <person name="Binder M."/>
            <person name="Bloem J."/>
            <person name="Labutti K."/>
            <person name="Salamov A."/>
            <person name="Andreopoulos B."/>
            <person name="Baker S."/>
            <person name="Barry K."/>
            <person name="Bills G."/>
            <person name="Bluhm B."/>
            <person name="Cannon C."/>
            <person name="Castanera R."/>
            <person name="Culley D."/>
            <person name="Daum C."/>
            <person name="Ezra D."/>
            <person name="Gonzalez J."/>
            <person name="Henrissat B."/>
            <person name="Kuo A."/>
            <person name="Liang C."/>
            <person name="Lipzen A."/>
            <person name="Lutzoni F."/>
            <person name="Magnuson J."/>
            <person name="Mondo S."/>
            <person name="Nolan M."/>
            <person name="Ohm R."/>
            <person name="Pangilinan J."/>
            <person name="Park H.-J."/>
            <person name="Ramirez L."/>
            <person name="Alfaro M."/>
            <person name="Sun H."/>
            <person name="Tritt A."/>
            <person name="Yoshinaga Y."/>
            <person name="Zwiers L.-H."/>
            <person name="Turgeon B."/>
            <person name="Goodwin S."/>
            <person name="Spatafora J."/>
            <person name="Crous P."/>
            <person name="Grigoriev I."/>
        </authorList>
    </citation>
    <scope>NUCLEOTIDE SEQUENCE</scope>
    <source>
        <strain evidence="2">CBS 122367</strain>
    </source>
</reference>